<sequence>MRRYRNQKRPTEPAASVSWLQILLGVTMILAGAVLLYSALAGAY</sequence>
<dbReference type="Proteomes" id="UP000190935">
    <property type="component" value="Chromosome I"/>
</dbReference>
<accession>A0A1K1KLV9</accession>
<organism evidence="2 3">
    <name type="scientific">Ligilactobacillus acidipiscis</name>
    <dbReference type="NCBI Taxonomy" id="89059"/>
    <lineage>
        <taxon>Bacteria</taxon>
        <taxon>Bacillati</taxon>
        <taxon>Bacillota</taxon>
        <taxon>Bacilli</taxon>
        <taxon>Lactobacillales</taxon>
        <taxon>Lactobacillaceae</taxon>
        <taxon>Ligilactobacillus</taxon>
    </lineage>
</organism>
<dbReference type="KEGG" id="laca:LAC1533_0459"/>
<reference evidence="3" key="1">
    <citation type="submission" date="2016-11" db="EMBL/GenBank/DDBJ databases">
        <authorList>
            <person name="Papadimitriou K."/>
        </authorList>
    </citation>
    <scope>NUCLEOTIDE SEQUENCE [LARGE SCALE GENOMIC DNA]</scope>
    <source>
        <strain evidence="3">ACA-DC 1533</strain>
    </source>
</reference>
<dbReference type="EMBL" id="LT630287">
    <property type="protein sequence ID" value="SFV39880.1"/>
    <property type="molecule type" value="Genomic_DNA"/>
</dbReference>
<keyword evidence="1" id="KW-0472">Membrane</keyword>
<evidence type="ECO:0000313" key="3">
    <source>
        <dbReference type="Proteomes" id="UP000190935"/>
    </source>
</evidence>
<name>A0A1K1KLV9_9LACO</name>
<proteinExistence type="predicted"/>
<dbReference type="AlphaFoldDB" id="A0A1K1KLV9"/>
<gene>
    <name evidence="2" type="ORF">LAC1533_0459</name>
</gene>
<keyword evidence="1" id="KW-0812">Transmembrane</keyword>
<evidence type="ECO:0000256" key="1">
    <source>
        <dbReference type="SAM" id="Phobius"/>
    </source>
</evidence>
<keyword evidence="1" id="KW-1133">Transmembrane helix</keyword>
<evidence type="ECO:0000313" key="2">
    <source>
        <dbReference type="EMBL" id="SFV39880.1"/>
    </source>
</evidence>
<feature type="transmembrane region" description="Helical" evidence="1">
    <location>
        <begin position="20"/>
        <end position="40"/>
    </location>
</feature>
<protein>
    <submittedName>
        <fullName evidence="2">Uncharacterized protein</fullName>
    </submittedName>
</protein>